<dbReference type="Proteomes" id="UP000326837">
    <property type="component" value="Chromosome"/>
</dbReference>
<evidence type="ECO:0000313" key="2">
    <source>
        <dbReference type="Proteomes" id="UP000326837"/>
    </source>
</evidence>
<evidence type="ECO:0000313" key="1">
    <source>
        <dbReference type="EMBL" id="BBO30754.1"/>
    </source>
</evidence>
<dbReference type="EMBL" id="AP021861">
    <property type="protein sequence ID" value="BBO30754.1"/>
    <property type="molecule type" value="Genomic_DNA"/>
</dbReference>
<dbReference type="RefSeq" id="WP_152097035.1">
    <property type="nucleotide sequence ID" value="NZ_AP021861.1"/>
</dbReference>
<accession>A0A5K7X282</accession>
<reference evidence="2" key="1">
    <citation type="submission" date="2019-10" db="EMBL/GenBank/DDBJ databases">
        <title>Lacipirellula parvula gen. nov., sp. nov., representing a lineage of planctomycetes widespread in freshwater anoxic habitats, and description of the family Lacipirellulaceae.</title>
        <authorList>
            <person name="Dedysh S.N."/>
            <person name="Kulichevskaya I.S."/>
            <person name="Beletsky A.V."/>
            <person name="Rakitin A.L."/>
            <person name="Mardanov A.V."/>
            <person name="Ivanova A.A."/>
            <person name="Saltykova V.X."/>
            <person name="Rijpstra W.I.C."/>
            <person name="Sinninghe Damste J.S."/>
            <person name="Ravin N.V."/>
        </authorList>
    </citation>
    <scope>NUCLEOTIDE SEQUENCE [LARGE SCALE GENOMIC DNA]</scope>
    <source>
        <strain evidence="2">PX69</strain>
    </source>
</reference>
<organism evidence="1 2">
    <name type="scientific">Lacipirellula parvula</name>
    <dbReference type="NCBI Taxonomy" id="2650471"/>
    <lineage>
        <taxon>Bacteria</taxon>
        <taxon>Pseudomonadati</taxon>
        <taxon>Planctomycetota</taxon>
        <taxon>Planctomycetia</taxon>
        <taxon>Pirellulales</taxon>
        <taxon>Lacipirellulaceae</taxon>
        <taxon>Lacipirellula</taxon>
    </lineage>
</organism>
<dbReference type="KEGG" id="lpav:PLANPX_0366"/>
<dbReference type="AlphaFoldDB" id="A0A5K7X282"/>
<keyword evidence="2" id="KW-1185">Reference proteome</keyword>
<protein>
    <submittedName>
        <fullName evidence="1">Uncharacterized protein</fullName>
    </submittedName>
</protein>
<proteinExistence type="predicted"/>
<gene>
    <name evidence="1" type="ORF">PLANPX_0366</name>
</gene>
<name>A0A5K7X282_9BACT</name>
<sequence length="229" mass="26333">MGFLKKFFRNVYHEELPAAPASSFETLNEDQLEAHLGVARYGSFTLSDAVRPSYALEVVPSCGYRHDTYRDEQSKKNVPVLMAAASREQLFETFMELLDPLGPVVDVVLETSHDYNASGHQDLYREHIDMPILQSILWDFEDLLVNDGCTGIAVLNPATPQEVQFDEHKLLIVYGKELSKYEHVLGDWNIPCRDDMRFITEAEHVHSTNDEYIQQFEQLKMRLGIESEY</sequence>